<keyword evidence="2" id="KW-1185">Reference proteome</keyword>
<gene>
    <name evidence="1" type="ORF">B0T10DRAFT_9952</name>
</gene>
<dbReference type="EMBL" id="JAGPYM010000001">
    <property type="protein sequence ID" value="KAH6899879.1"/>
    <property type="molecule type" value="Genomic_DNA"/>
</dbReference>
<proteinExistence type="predicted"/>
<evidence type="ECO:0000313" key="2">
    <source>
        <dbReference type="Proteomes" id="UP000777438"/>
    </source>
</evidence>
<evidence type="ECO:0000313" key="1">
    <source>
        <dbReference type="EMBL" id="KAH6899879.1"/>
    </source>
</evidence>
<protein>
    <submittedName>
        <fullName evidence="1">Uncharacterized protein</fullName>
    </submittedName>
</protein>
<accession>A0A9P8WLC0</accession>
<sequence>MMSTNKHGNEGWKTGVTCFKALECSGRPWICNKMKVTCSRCFLSTEIYATNLHTGCINCMTLWTYLYYLMANYLEYLKLGQLVHLTWWQLYPSSISPLVLGLRVSMSYST</sequence>
<reference evidence="1 2" key="1">
    <citation type="journal article" date="2021" name="Nat. Commun.">
        <title>Genetic determinants of endophytism in the Arabidopsis root mycobiome.</title>
        <authorList>
            <person name="Mesny F."/>
            <person name="Miyauchi S."/>
            <person name="Thiergart T."/>
            <person name="Pickel B."/>
            <person name="Atanasova L."/>
            <person name="Karlsson M."/>
            <person name="Huettel B."/>
            <person name="Barry K.W."/>
            <person name="Haridas S."/>
            <person name="Chen C."/>
            <person name="Bauer D."/>
            <person name="Andreopoulos W."/>
            <person name="Pangilinan J."/>
            <person name="LaButti K."/>
            <person name="Riley R."/>
            <person name="Lipzen A."/>
            <person name="Clum A."/>
            <person name="Drula E."/>
            <person name="Henrissat B."/>
            <person name="Kohler A."/>
            <person name="Grigoriev I.V."/>
            <person name="Martin F.M."/>
            <person name="Hacquard S."/>
        </authorList>
    </citation>
    <scope>NUCLEOTIDE SEQUENCE [LARGE SCALE GENOMIC DNA]</scope>
    <source>
        <strain evidence="1 2">MPI-CAGE-CH-0241</strain>
    </source>
</reference>
<organism evidence="1 2">
    <name type="scientific">Thelonectria olida</name>
    <dbReference type="NCBI Taxonomy" id="1576542"/>
    <lineage>
        <taxon>Eukaryota</taxon>
        <taxon>Fungi</taxon>
        <taxon>Dikarya</taxon>
        <taxon>Ascomycota</taxon>
        <taxon>Pezizomycotina</taxon>
        <taxon>Sordariomycetes</taxon>
        <taxon>Hypocreomycetidae</taxon>
        <taxon>Hypocreales</taxon>
        <taxon>Nectriaceae</taxon>
        <taxon>Thelonectria</taxon>
    </lineage>
</organism>
<dbReference type="AlphaFoldDB" id="A0A9P8WLC0"/>
<name>A0A9P8WLC0_9HYPO</name>
<comment type="caution">
    <text evidence="1">The sequence shown here is derived from an EMBL/GenBank/DDBJ whole genome shotgun (WGS) entry which is preliminary data.</text>
</comment>
<dbReference type="Proteomes" id="UP000777438">
    <property type="component" value="Unassembled WGS sequence"/>
</dbReference>